<accession>A0AAV2CCS9</accession>
<dbReference type="Proteomes" id="UP001497516">
    <property type="component" value="Chromosome 1"/>
</dbReference>
<protein>
    <submittedName>
        <fullName evidence="2">Uncharacterized protein</fullName>
    </submittedName>
</protein>
<keyword evidence="3" id="KW-1185">Reference proteome</keyword>
<organism evidence="2 3">
    <name type="scientific">Linum trigynum</name>
    <dbReference type="NCBI Taxonomy" id="586398"/>
    <lineage>
        <taxon>Eukaryota</taxon>
        <taxon>Viridiplantae</taxon>
        <taxon>Streptophyta</taxon>
        <taxon>Embryophyta</taxon>
        <taxon>Tracheophyta</taxon>
        <taxon>Spermatophyta</taxon>
        <taxon>Magnoliopsida</taxon>
        <taxon>eudicotyledons</taxon>
        <taxon>Gunneridae</taxon>
        <taxon>Pentapetalae</taxon>
        <taxon>rosids</taxon>
        <taxon>fabids</taxon>
        <taxon>Malpighiales</taxon>
        <taxon>Linaceae</taxon>
        <taxon>Linum</taxon>
    </lineage>
</organism>
<gene>
    <name evidence="2" type="ORF">LTRI10_LOCUS2073</name>
</gene>
<name>A0AAV2CCS9_9ROSI</name>
<dbReference type="AlphaFoldDB" id="A0AAV2CCS9"/>
<evidence type="ECO:0000313" key="3">
    <source>
        <dbReference type="Proteomes" id="UP001497516"/>
    </source>
</evidence>
<feature type="compositionally biased region" description="Basic and acidic residues" evidence="1">
    <location>
        <begin position="132"/>
        <end position="147"/>
    </location>
</feature>
<dbReference type="EMBL" id="OZ034813">
    <property type="protein sequence ID" value="CAL1354240.1"/>
    <property type="molecule type" value="Genomic_DNA"/>
</dbReference>
<reference evidence="2 3" key="1">
    <citation type="submission" date="2024-04" db="EMBL/GenBank/DDBJ databases">
        <authorList>
            <person name="Fracassetti M."/>
        </authorList>
    </citation>
    <scope>NUCLEOTIDE SEQUENCE [LARGE SCALE GENOMIC DNA]</scope>
</reference>
<feature type="compositionally biased region" description="Polar residues" evidence="1">
    <location>
        <begin position="117"/>
        <end position="131"/>
    </location>
</feature>
<evidence type="ECO:0000313" key="2">
    <source>
        <dbReference type="EMBL" id="CAL1354240.1"/>
    </source>
</evidence>
<proteinExistence type="predicted"/>
<evidence type="ECO:0000256" key="1">
    <source>
        <dbReference type="SAM" id="MobiDB-lite"/>
    </source>
</evidence>
<feature type="compositionally biased region" description="Basic and acidic residues" evidence="1">
    <location>
        <begin position="102"/>
        <end position="116"/>
    </location>
</feature>
<feature type="region of interest" description="Disordered" evidence="1">
    <location>
        <begin position="76"/>
        <end position="195"/>
    </location>
</feature>
<sequence>MKNWSSGRPRTKGVKLVRKLPFDCFAGSLLVLQEREFKPEFCVLFSVDFYLNCYLFCSDKAEYSLHQLYRRRRRGIGHEEESTESPGYERVMTSRGFSSEAGEARPEPKLVAKEKSSSSATGNSCYSTMEQSMREREWDEESGDHSKPTISVEPIPSTPGTSSVASMEEDIPENPKPMLPKSPLFMDKYGDEDPL</sequence>